<dbReference type="AlphaFoldDB" id="A0A061JC46"/>
<gene>
    <name evidence="1" type="ORF">TRSC58_00301</name>
</gene>
<keyword evidence="2" id="KW-1185">Reference proteome</keyword>
<comment type="caution">
    <text evidence="1">The sequence shown here is derived from an EMBL/GenBank/DDBJ whole genome shotgun (WGS) entry which is preliminary data.</text>
</comment>
<accession>A0A061JC46</accession>
<evidence type="ECO:0000313" key="1">
    <source>
        <dbReference type="EMBL" id="ESL11940.1"/>
    </source>
</evidence>
<protein>
    <submittedName>
        <fullName evidence="1">Uncharacterized protein</fullName>
    </submittedName>
</protein>
<name>A0A061JC46_TRYRA</name>
<sequence>MCEEECCTRLDIWHCPLTAGPDADAASFGVRFSDGALPAPMYSVHVGRHVAASMDWLPLPLDRRDNNTLGLCTFIRGRYLVSTVLPRSVVAEAVATAGAGDTSGRHHLRCPNVAAEVCGATLLKREIDLAEVRWSSNGGAVAETFLFAIGRCTSVVVLQPTGDTHSGRLTLQVVHHIEAKGVAALPPFVPSPPIAIGTARGGHTMLVVSHGMSVACYRAPEFSTRLFVAVDDVVCALRCHERGVTVGLASGAVVDVSGGAAVATLLSPPLLIDCVAGDDTWLLANAAGECIRVRRRPKSGEAEAETKTECVFALSRVPRAAEQPATLLIGRSRTTASLRSASDSVASFVQHPLQHLMAARSPLLAFFPDGAWVLAPL</sequence>
<organism evidence="1 2">
    <name type="scientific">Trypanosoma rangeli SC58</name>
    <dbReference type="NCBI Taxonomy" id="429131"/>
    <lineage>
        <taxon>Eukaryota</taxon>
        <taxon>Discoba</taxon>
        <taxon>Euglenozoa</taxon>
        <taxon>Kinetoplastea</taxon>
        <taxon>Metakinetoplastina</taxon>
        <taxon>Trypanosomatida</taxon>
        <taxon>Trypanosomatidae</taxon>
        <taxon>Trypanosoma</taxon>
        <taxon>Herpetosoma</taxon>
    </lineage>
</organism>
<dbReference type="Proteomes" id="UP000031737">
    <property type="component" value="Unassembled WGS sequence"/>
</dbReference>
<dbReference type="VEuPathDB" id="TriTrypDB:TRSC58_00301"/>
<evidence type="ECO:0000313" key="2">
    <source>
        <dbReference type="Proteomes" id="UP000031737"/>
    </source>
</evidence>
<dbReference type="EMBL" id="AUPL01000301">
    <property type="protein sequence ID" value="ESL11940.1"/>
    <property type="molecule type" value="Genomic_DNA"/>
</dbReference>
<dbReference type="OrthoDB" id="252043at2759"/>
<proteinExistence type="predicted"/>
<reference evidence="1 2" key="1">
    <citation type="submission" date="2013-07" db="EMBL/GenBank/DDBJ databases">
        <authorList>
            <person name="Stoco P.H."/>
            <person name="Wagner G."/>
            <person name="Gerber A."/>
            <person name="Zaha A."/>
            <person name="Thompson C."/>
            <person name="Bartholomeu D.C."/>
            <person name="Luckemeyer D.D."/>
            <person name="Bahia D."/>
            <person name="Loreto E."/>
            <person name="Prestes E.B."/>
            <person name="Lima F.M."/>
            <person name="Rodrigues-Luiz G."/>
            <person name="Vallejo G.A."/>
            <person name="Filho J.F."/>
            <person name="Monteiro K.M."/>
            <person name="Tyler K.M."/>
            <person name="de Almeida L.G."/>
            <person name="Ortiz M.F."/>
            <person name="Siervo M.A."/>
            <person name="de Moraes M.H."/>
            <person name="Cunha O.L."/>
            <person name="Mendonca-Neto R."/>
            <person name="Silva R."/>
            <person name="Teixeira S.M."/>
            <person name="Murta S.M."/>
            <person name="Sincero T.C."/>
            <person name="Mendes T.A."/>
            <person name="Urmenyi T.P."/>
            <person name="Silva V.G."/>
            <person name="da Rocha W.D."/>
            <person name="Andersson B."/>
            <person name="Romanha A.J."/>
            <person name="Steindel M."/>
            <person name="de Vasconcelos A.T."/>
            <person name="Grisard E.C."/>
        </authorList>
    </citation>
    <scope>NUCLEOTIDE SEQUENCE [LARGE SCALE GENOMIC DNA]</scope>
    <source>
        <strain evidence="1 2">SC58</strain>
    </source>
</reference>